<sequence length="252" mass="28441">MKLKKPIAVRVLGRYSPYPPKNGNCSGYLLTIENKKILFDCGNGILSNLQNYFDVSELSAVFISHFHEDHVADLVALRHAYETSIKMGNATNPLAIYVPRKPQEQVDKLSSYEGFDVKALEENDHINIGEIDITCIKTEHPLYCLAYRLEYNDKIFAYTGDTAYKEDSSLIDFISNSDLLLAETSFTEKNKKGHEDYHMSAKEAALLAKNANVKRLIMTHLHPLIDTKELLNEASKVFSDSSLAVENTSYLI</sequence>
<keyword evidence="3" id="KW-1185">Reference proteome</keyword>
<dbReference type="Proteomes" id="UP000214588">
    <property type="component" value="Unassembled WGS sequence"/>
</dbReference>
<gene>
    <name evidence="2" type="ORF">CDO51_01690</name>
</gene>
<organism evidence="2 3">
    <name type="scientific">Natranaerobius trueperi</name>
    <dbReference type="NCBI Taxonomy" id="759412"/>
    <lineage>
        <taxon>Bacteria</taxon>
        <taxon>Bacillati</taxon>
        <taxon>Bacillota</taxon>
        <taxon>Clostridia</taxon>
        <taxon>Natranaerobiales</taxon>
        <taxon>Natranaerobiaceae</taxon>
        <taxon>Natranaerobius</taxon>
    </lineage>
</organism>
<dbReference type="Pfam" id="PF12706">
    <property type="entry name" value="Lactamase_B_2"/>
    <property type="match status" value="1"/>
</dbReference>
<reference evidence="2 3" key="1">
    <citation type="submission" date="2017-06" db="EMBL/GenBank/DDBJ databases">
        <title>Draft Genome Sequence of Natranaerobius trueperi halophilic, alkalithermophilic bacteria from soda lakes.</title>
        <authorList>
            <person name="Zhao B."/>
        </authorList>
    </citation>
    <scope>NUCLEOTIDE SEQUENCE [LARGE SCALE GENOMIC DNA]</scope>
    <source>
        <strain evidence="2 3">DSM 18760</strain>
    </source>
</reference>
<name>A0A226C0D4_9FIRM</name>
<dbReference type="EMBL" id="NIQC01000002">
    <property type="protein sequence ID" value="OWZ84758.1"/>
    <property type="molecule type" value="Genomic_DNA"/>
</dbReference>
<feature type="domain" description="Metallo-beta-lactamase" evidence="1">
    <location>
        <begin position="24"/>
        <end position="220"/>
    </location>
</feature>
<dbReference type="PANTHER" id="PTHR46018:SF4">
    <property type="entry name" value="METALLO-HYDROLASE YHFI-RELATED"/>
    <property type="match status" value="1"/>
</dbReference>
<dbReference type="RefSeq" id="WP_089022562.1">
    <property type="nucleotide sequence ID" value="NZ_NIQC01000002.1"/>
</dbReference>
<evidence type="ECO:0000313" key="3">
    <source>
        <dbReference type="Proteomes" id="UP000214588"/>
    </source>
</evidence>
<dbReference type="PANTHER" id="PTHR46018">
    <property type="entry name" value="ZINC PHOSPHODIESTERASE ELAC PROTEIN 1"/>
    <property type="match status" value="1"/>
</dbReference>
<dbReference type="AlphaFoldDB" id="A0A226C0D4"/>
<evidence type="ECO:0000259" key="1">
    <source>
        <dbReference type="SMART" id="SM00849"/>
    </source>
</evidence>
<dbReference type="SMART" id="SM00849">
    <property type="entry name" value="Lactamase_B"/>
    <property type="match status" value="1"/>
</dbReference>
<proteinExistence type="predicted"/>
<evidence type="ECO:0000313" key="2">
    <source>
        <dbReference type="EMBL" id="OWZ84758.1"/>
    </source>
</evidence>
<dbReference type="SUPFAM" id="SSF56281">
    <property type="entry name" value="Metallo-hydrolase/oxidoreductase"/>
    <property type="match status" value="1"/>
</dbReference>
<accession>A0A226C0D4</accession>
<dbReference type="OrthoDB" id="9800940at2"/>
<dbReference type="GO" id="GO:0042781">
    <property type="term" value="F:3'-tRNA processing endoribonuclease activity"/>
    <property type="evidence" value="ECO:0007669"/>
    <property type="project" value="TreeGrafter"/>
</dbReference>
<protein>
    <recommendedName>
        <fullName evidence="1">Metallo-beta-lactamase domain-containing protein</fullName>
    </recommendedName>
</protein>
<dbReference type="InterPro" id="IPR036866">
    <property type="entry name" value="RibonucZ/Hydroxyglut_hydro"/>
</dbReference>
<dbReference type="CDD" id="cd07716">
    <property type="entry name" value="RNaseZ_short-form-like_MBL-fold"/>
    <property type="match status" value="1"/>
</dbReference>
<dbReference type="Gene3D" id="3.60.15.10">
    <property type="entry name" value="Ribonuclease Z/Hydroxyacylglutathione hydrolase-like"/>
    <property type="match status" value="1"/>
</dbReference>
<comment type="caution">
    <text evidence="2">The sequence shown here is derived from an EMBL/GenBank/DDBJ whole genome shotgun (WGS) entry which is preliminary data.</text>
</comment>
<dbReference type="InterPro" id="IPR001279">
    <property type="entry name" value="Metallo-B-lactamas"/>
</dbReference>